<dbReference type="Gene3D" id="1.10.357.10">
    <property type="entry name" value="Tetracycline Repressor, domain 2"/>
    <property type="match status" value="1"/>
</dbReference>
<accession>A0A7K1LF27</accession>
<dbReference type="SUPFAM" id="SSF46689">
    <property type="entry name" value="Homeodomain-like"/>
    <property type="match status" value="1"/>
</dbReference>
<evidence type="ECO:0000256" key="2">
    <source>
        <dbReference type="ARBA" id="ARBA00023125"/>
    </source>
</evidence>
<dbReference type="InterPro" id="IPR009057">
    <property type="entry name" value="Homeodomain-like_sf"/>
</dbReference>
<gene>
    <name evidence="6" type="ORF">GMA10_00435</name>
</gene>
<dbReference type="GO" id="GO:0000976">
    <property type="term" value="F:transcription cis-regulatory region binding"/>
    <property type="evidence" value="ECO:0007669"/>
    <property type="project" value="TreeGrafter"/>
</dbReference>
<dbReference type="InterPro" id="IPR050109">
    <property type="entry name" value="HTH-type_TetR-like_transc_reg"/>
</dbReference>
<dbReference type="InterPro" id="IPR001647">
    <property type="entry name" value="HTH_TetR"/>
</dbReference>
<evidence type="ECO:0000256" key="4">
    <source>
        <dbReference type="PROSITE-ProRule" id="PRU00335"/>
    </source>
</evidence>
<dbReference type="Proteomes" id="UP000462152">
    <property type="component" value="Unassembled WGS sequence"/>
</dbReference>
<dbReference type="OrthoDB" id="8688418at2"/>
<evidence type="ECO:0000256" key="3">
    <source>
        <dbReference type="ARBA" id="ARBA00023163"/>
    </source>
</evidence>
<feature type="DNA-binding region" description="H-T-H motif" evidence="4">
    <location>
        <begin position="40"/>
        <end position="59"/>
    </location>
</feature>
<proteinExistence type="predicted"/>
<dbReference type="GO" id="GO:0003700">
    <property type="term" value="F:DNA-binding transcription factor activity"/>
    <property type="evidence" value="ECO:0007669"/>
    <property type="project" value="TreeGrafter"/>
</dbReference>
<keyword evidence="7" id="KW-1185">Reference proteome</keyword>
<sequence length="241" mass="26972">MSTSTLPDGDRRHARREATRKAILEAAESIVLEDGVEALKSKALADRAGISERSLFNHFPNLNEVVLSRITSYLTRLLSEPEIPAGLPISEIPDALDRKFRASFDRPEADHLFNSFLALSLRLDTEMVDLLGRHVVLTLADVSNQIMESTTKNYPDLDFDQNIRVRMYISNLTNGIAFGLLRGIHRMGVLDSPTCGSPEHDGDLSPKSFQGTEALELLNLEFLREDIDWAFEQVAIGRPRI</sequence>
<dbReference type="AlphaFoldDB" id="A0A7K1LF27"/>
<keyword evidence="1" id="KW-0805">Transcription regulation</keyword>
<feature type="domain" description="HTH tetR-type" evidence="5">
    <location>
        <begin position="17"/>
        <end position="77"/>
    </location>
</feature>
<evidence type="ECO:0000259" key="5">
    <source>
        <dbReference type="PROSITE" id="PS50977"/>
    </source>
</evidence>
<dbReference type="Pfam" id="PF00440">
    <property type="entry name" value="TetR_N"/>
    <property type="match status" value="1"/>
</dbReference>
<organism evidence="6 7">
    <name type="scientific">Rothia koreensis</name>
    <dbReference type="NCBI Taxonomy" id="592378"/>
    <lineage>
        <taxon>Bacteria</taxon>
        <taxon>Bacillati</taxon>
        <taxon>Actinomycetota</taxon>
        <taxon>Actinomycetes</taxon>
        <taxon>Micrococcales</taxon>
        <taxon>Micrococcaceae</taxon>
        <taxon>Rothia</taxon>
    </lineage>
</organism>
<reference evidence="6 7" key="1">
    <citation type="submission" date="2019-12" db="EMBL/GenBank/DDBJ databases">
        <authorList>
            <person name="Li J."/>
            <person name="Shi Y."/>
            <person name="Xu G."/>
            <person name="Xiao D."/>
            <person name="Ran X."/>
        </authorList>
    </citation>
    <scope>NUCLEOTIDE SEQUENCE [LARGE SCALE GENOMIC DNA]</scope>
    <source>
        <strain evidence="6 7">JCM 15915</strain>
    </source>
</reference>
<dbReference type="PROSITE" id="PS50977">
    <property type="entry name" value="HTH_TETR_2"/>
    <property type="match status" value="1"/>
</dbReference>
<keyword evidence="2 4" id="KW-0238">DNA-binding</keyword>
<dbReference type="RefSeq" id="WP_129314773.1">
    <property type="nucleotide sequence ID" value="NZ_NOIQ01000002.1"/>
</dbReference>
<keyword evidence="3" id="KW-0804">Transcription</keyword>
<dbReference type="PANTHER" id="PTHR30055">
    <property type="entry name" value="HTH-TYPE TRANSCRIPTIONAL REGULATOR RUTR"/>
    <property type="match status" value="1"/>
</dbReference>
<name>A0A7K1LF27_9MICC</name>
<evidence type="ECO:0000313" key="6">
    <source>
        <dbReference type="EMBL" id="MUN53710.1"/>
    </source>
</evidence>
<dbReference type="EMBL" id="WOGT01000001">
    <property type="protein sequence ID" value="MUN53710.1"/>
    <property type="molecule type" value="Genomic_DNA"/>
</dbReference>
<dbReference type="PANTHER" id="PTHR30055:SF234">
    <property type="entry name" value="HTH-TYPE TRANSCRIPTIONAL REGULATOR BETI"/>
    <property type="match status" value="1"/>
</dbReference>
<protein>
    <submittedName>
        <fullName evidence="6">TetR family transcriptional regulator</fullName>
    </submittedName>
</protein>
<evidence type="ECO:0000313" key="7">
    <source>
        <dbReference type="Proteomes" id="UP000462152"/>
    </source>
</evidence>
<evidence type="ECO:0000256" key="1">
    <source>
        <dbReference type="ARBA" id="ARBA00023015"/>
    </source>
</evidence>
<dbReference type="PRINTS" id="PR00455">
    <property type="entry name" value="HTHTETR"/>
</dbReference>
<comment type="caution">
    <text evidence="6">The sequence shown here is derived from an EMBL/GenBank/DDBJ whole genome shotgun (WGS) entry which is preliminary data.</text>
</comment>